<dbReference type="RefSeq" id="XP_002132010.1">
    <property type="nucleotide sequence ID" value="XM_002131974.5"/>
</dbReference>
<dbReference type="SUPFAM" id="SSF55811">
    <property type="entry name" value="Nudix"/>
    <property type="match status" value="1"/>
</dbReference>
<evidence type="ECO:0000256" key="2">
    <source>
        <dbReference type="ARBA" id="ARBA00004604"/>
    </source>
</evidence>
<evidence type="ECO:0000256" key="15">
    <source>
        <dbReference type="ARBA" id="ARBA00047661"/>
    </source>
</evidence>
<dbReference type="GO" id="GO:1990003">
    <property type="term" value="F:IDP phosphatase activity"/>
    <property type="evidence" value="ECO:0007669"/>
    <property type="project" value="UniProtKB-EC"/>
</dbReference>
<keyword evidence="4" id="KW-0378">Hydrolase</keyword>
<dbReference type="EMBL" id="EAAA01002267">
    <property type="status" value="NOT_ANNOTATED_CDS"/>
    <property type="molecule type" value="Genomic_DNA"/>
</dbReference>
<protein>
    <recommendedName>
        <fullName evidence="10">U8 snoRNA-decapping enzyme</fullName>
        <ecNumber evidence="9">3.6.1.64</ecNumber>
    </recommendedName>
    <alternativeName>
        <fullName evidence="13">IDP phosphatase</fullName>
    </alternativeName>
    <alternativeName>
        <fullName evidence="11">Inosine diphosphate phosphatase</fullName>
    </alternativeName>
    <alternativeName>
        <fullName evidence="12">Nucleoside diphosphate-linked moiety X motif 16</fullName>
    </alternativeName>
    <alternativeName>
        <fullName evidence="14">m7GpppN-mRNA hydrolase</fullName>
    </alternativeName>
</protein>
<keyword evidence="20" id="KW-1185">Reference proteome</keyword>
<comment type="catalytic activity">
    <reaction evidence="16">
        <text>IDP + H2O = IMP + phosphate + H(+)</text>
        <dbReference type="Rhea" id="RHEA:35207"/>
        <dbReference type="ChEBI" id="CHEBI:15377"/>
        <dbReference type="ChEBI" id="CHEBI:15378"/>
        <dbReference type="ChEBI" id="CHEBI:43474"/>
        <dbReference type="ChEBI" id="CHEBI:58053"/>
        <dbReference type="ChEBI" id="CHEBI:58280"/>
        <dbReference type="EC" id="3.6.1.64"/>
    </reaction>
    <physiologicalReaction direction="left-to-right" evidence="16">
        <dbReference type="Rhea" id="RHEA:35208"/>
    </physiologicalReaction>
</comment>
<dbReference type="GO" id="GO:0005634">
    <property type="term" value="C:nucleus"/>
    <property type="evidence" value="ECO:0000318"/>
    <property type="project" value="GO_Central"/>
</dbReference>
<dbReference type="GO" id="GO:0140933">
    <property type="term" value="F:5'-(N(7)-methylguanosine 5'-triphospho)-[mRNA] hydrolase activity"/>
    <property type="evidence" value="ECO:0007669"/>
    <property type="project" value="UniProtKB-EC"/>
</dbReference>
<accession>A0A1W2WJK0</accession>
<evidence type="ECO:0000256" key="4">
    <source>
        <dbReference type="ARBA" id="ARBA00022801"/>
    </source>
</evidence>
<dbReference type="PANTHER" id="PTHR31699">
    <property type="entry name" value="NUDIX T16 FAMILY MEMBER"/>
    <property type="match status" value="1"/>
</dbReference>
<evidence type="ECO:0000256" key="5">
    <source>
        <dbReference type="ARBA" id="ARBA00022884"/>
    </source>
</evidence>
<dbReference type="InterPro" id="IPR015797">
    <property type="entry name" value="NUDIX_hydrolase-like_dom_sf"/>
</dbReference>
<feature type="domain" description="Nudix hydrolase" evidence="18">
    <location>
        <begin position="20"/>
        <end position="171"/>
    </location>
</feature>
<dbReference type="PROSITE" id="PS51462">
    <property type="entry name" value="NUDIX"/>
    <property type="match status" value="1"/>
</dbReference>
<dbReference type="KEGG" id="cin:100175348"/>
<dbReference type="GeneID" id="100175348"/>
<dbReference type="GO" id="GO:0006402">
    <property type="term" value="P:mRNA catabolic process"/>
    <property type="evidence" value="ECO:0000318"/>
    <property type="project" value="GO_Central"/>
</dbReference>
<comment type="similarity">
    <text evidence="8">Belongs to the Nudix hydrolase family. NUDT16 subfamily.</text>
</comment>
<reference evidence="19" key="4">
    <citation type="submission" date="2025-09" db="UniProtKB">
        <authorList>
            <consortium name="Ensembl"/>
        </authorList>
    </citation>
    <scope>IDENTIFICATION</scope>
</reference>
<comment type="catalytic activity">
    <reaction evidence="15">
        <text>a 5'-end (N(7)-methyl 5'-triphosphoguanosine)-ribonucleoside in mRNA + H2O = N(7)-methyl-GDP + a 5'-end phospho-ribonucleoside in mRNA + 2 H(+)</text>
        <dbReference type="Rhea" id="RHEA:67484"/>
        <dbReference type="Rhea" id="RHEA-COMP:15692"/>
        <dbReference type="Rhea" id="RHEA-COMP:17167"/>
        <dbReference type="ChEBI" id="CHEBI:15377"/>
        <dbReference type="ChEBI" id="CHEBI:15378"/>
        <dbReference type="ChEBI" id="CHEBI:63714"/>
        <dbReference type="ChEBI" id="CHEBI:138282"/>
        <dbReference type="ChEBI" id="CHEBI:156461"/>
        <dbReference type="EC" id="3.6.1.62"/>
    </reaction>
    <physiologicalReaction direction="left-to-right" evidence="15">
        <dbReference type="Rhea" id="RHEA:67485"/>
    </physiologicalReaction>
</comment>
<dbReference type="GO" id="GO:0005654">
    <property type="term" value="C:nucleoplasm"/>
    <property type="evidence" value="ECO:0007669"/>
    <property type="project" value="UniProtKB-SubCell"/>
</dbReference>
<reference evidence="19" key="3">
    <citation type="submission" date="2025-08" db="UniProtKB">
        <authorList>
            <consortium name="Ensembl"/>
        </authorList>
    </citation>
    <scope>IDENTIFICATION</scope>
</reference>
<sequence length="202" mass="23344">MESILSKRVNRNETEIEIGNRKIAAHAFLYSPSTKILFNSIPMRYSIMMQIRFDGKIGFPGGLIDKGENIEFGLNRELKEEIGLEEKFYLDESNYVGSYVTPKLVDHFYVKEYFEKDLERIERGVLEAKDWGGETLGLLRVPVHTLHDNRKPLPAFLLHNFIADARDQLIHSIVDTDVLSESEMNNILVESQQLKDKMVQKL</sequence>
<organism evidence="19 20">
    <name type="scientific">Ciona intestinalis</name>
    <name type="common">Transparent sea squirt</name>
    <name type="synonym">Ascidia intestinalis</name>
    <dbReference type="NCBI Taxonomy" id="7719"/>
    <lineage>
        <taxon>Eukaryota</taxon>
        <taxon>Metazoa</taxon>
        <taxon>Chordata</taxon>
        <taxon>Tunicata</taxon>
        <taxon>Ascidiacea</taxon>
        <taxon>Phlebobranchia</taxon>
        <taxon>Cionidae</taxon>
        <taxon>Ciona</taxon>
    </lineage>
</organism>
<dbReference type="FunCoup" id="F6ZA49">
    <property type="interactions" value="48"/>
</dbReference>
<dbReference type="AlphaFoldDB" id="F6ZA49"/>
<evidence type="ECO:0000256" key="11">
    <source>
        <dbReference type="ARBA" id="ARBA00041450"/>
    </source>
</evidence>
<dbReference type="PANTHER" id="PTHR31699:SF1">
    <property type="entry name" value="U8 SNORNA-DECAPPING ENZYME"/>
    <property type="match status" value="1"/>
</dbReference>
<dbReference type="GO" id="GO:0030515">
    <property type="term" value="F:snoRNA binding"/>
    <property type="evidence" value="ECO:0000318"/>
    <property type="project" value="GO_Central"/>
</dbReference>
<dbReference type="OMA" id="CDLEANT"/>
<evidence type="ECO:0000256" key="1">
    <source>
        <dbReference type="ARBA" id="ARBA00001941"/>
    </source>
</evidence>
<keyword evidence="7" id="KW-0539">Nucleus</keyword>
<name>F6ZA49_CIOIN</name>
<dbReference type="FunFam" id="3.90.79.10:FF:000101">
    <property type="entry name" value="U8 snoRNA-decapping enzyme"/>
    <property type="match status" value="1"/>
</dbReference>
<dbReference type="Proteomes" id="UP000008144">
    <property type="component" value="Chromosome 6"/>
</dbReference>
<dbReference type="Ensembl" id="ENSCINT00000026957.2">
    <property type="protein sequence ID" value="ENSCINP00000026711.2"/>
    <property type="gene ID" value="ENSCING00000014876.2"/>
</dbReference>
<evidence type="ECO:0000256" key="7">
    <source>
        <dbReference type="ARBA" id="ARBA00023242"/>
    </source>
</evidence>
<evidence type="ECO:0000256" key="12">
    <source>
        <dbReference type="ARBA" id="ARBA00041656"/>
    </source>
</evidence>
<dbReference type="PROSITE" id="PS00893">
    <property type="entry name" value="NUDIX_BOX"/>
    <property type="match status" value="1"/>
</dbReference>
<proteinExistence type="inferred from homology"/>
<evidence type="ECO:0000256" key="9">
    <source>
        <dbReference type="ARBA" id="ARBA00038899"/>
    </source>
</evidence>
<dbReference type="GO" id="GO:0009117">
    <property type="term" value="P:nucleotide metabolic process"/>
    <property type="evidence" value="ECO:0007669"/>
    <property type="project" value="UniProtKB-KW"/>
</dbReference>
<evidence type="ECO:0000256" key="14">
    <source>
        <dbReference type="ARBA" id="ARBA00043162"/>
    </source>
</evidence>
<gene>
    <name evidence="19" type="primary">LOC100175348</name>
</gene>
<dbReference type="GO" id="GO:0016077">
    <property type="term" value="P:sno(s)RNA catabolic process"/>
    <property type="evidence" value="ECO:0000318"/>
    <property type="project" value="GO_Central"/>
</dbReference>
<reference evidence="20" key="1">
    <citation type="journal article" date="2002" name="Science">
        <title>The draft genome of Ciona intestinalis: insights into chordate and vertebrate origins.</title>
        <authorList>
            <person name="Dehal P."/>
            <person name="Satou Y."/>
            <person name="Campbell R.K."/>
            <person name="Chapman J."/>
            <person name="Degnan B."/>
            <person name="De Tomaso A."/>
            <person name="Davidson B."/>
            <person name="Di Gregorio A."/>
            <person name="Gelpke M."/>
            <person name="Goodstein D.M."/>
            <person name="Harafuji N."/>
            <person name="Hastings K.E."/>
            <person name="Ho I."/>
            <person name="Hotta K."/>
            <person name="Huang W."/>
            <person name="Kawashima T."/>
            <person name="Lemaire P."/>
            <person name="Martinez D."/>
            <person name="Meinertzhagen I.A."/>
            <person name="Necula S."/>
            <person name="Nonaka M."/>
            <person name="Putnam N."/>
            <person name="Rash S."/>
            <person name="Saiga H."/>
            <person name="Satake M."/>
            <person name="Terry A."/>
            <person name="Yamada L."/>
            <person name="Wang H.G."/>
            <person name="Awazu S."/>
            <person name="Azumi K."/>
            <person name="Boore J."/>
            <person name="Branno M."/>
            <person name="Chin-Bow S."/>
            <person name="DeSantis R."/>
            <person name="Doyle S."/>
            <person name="Francino P."/>
            <person name="Keys D.N."/>
            <person name="Haga S."/>
            <person name="Hayashi H."/>
            <person name="Hino K."/>
            <person name="Imai K.S."/>
            <person name="Inaba K."/>
            <person name="Kano S."/>
            <person name="Kobayashi K."/>
            <person name="Kobayashi M."/>
            <person name="Lee B.I."/>
            <person name="Makabe K.W."/>
            <person name="Manohar C."/>
            <person name="Matassi G."/>
            <person name="Medina M."/>
            <person name="Mochizuki Y."/>
            <person name="Mount S."/>
            <person name="Morishita T."/>
            <person name="Miura S."/>
            <person name="Nakayama A."/>
            <person name="Nishizaka S."/>
            <person name="Nomoto H."/>
            <person name="Ohta F."/>
            <person name="Oishi K."/>
            <person name="Rigoutsos I."/>
            <person name="Sano M."/>
            <person name="Sasaki A."/>
            <person name="Sasakura Y."/>
            <person name="Shoguchi E."/>
            <person name="Shin-i T."/>
            <person name="Spagnuolo A."/>
            <person name="Stainier D."/>
            <person name="Suzuki M.M."/>
            <person name="Tassy O."/>
            <person name="Takatori N."/>
            <person name="Tokuoka M."/>
            <person name="Yagi K."/>
            <person name="Yoshizaki F."/>
            <person name="Wada S."/>
            <person name="Zhang C."/>
            <person name="Hyatt P.D."/>
            <person name="Larimer F."/>
            <person name="Detter C."/>
            <person name="Doggett N."/>
            <person name="Glavina T."/>
            <person name="Hawkins T."/>
            <person name="Richardson P."/>
            <person name="Lucas S."/>
            <person name="Kohara Y."/>
            <person name="Levine M."/>
            <person name="Satoh N."/>
            <person name="Rokhsar D.S."/>
        </authorList>
    </citation>
    <scope>NUCLEOTIDE SEQUENCE [LARGE SCALE GENOMIC DNA]</scope>
</reference>
<dbReference type="Pfam" id="PF22327">
    <property type="entry name" value="Nudt16-like"/>
    <property type="match status" value="1"/>
</dbReference>
<evidence type="ECO:0000256" key="10">
    <source>
        <dbReference type="ARBA" id="ARBA00039871"/>
    </source>
</evidence>
<comment type="subcellular location">
    <subcellularLocation>
        <location evidence="2">Nucleus</location>
        <location evidence="2">Nucleolus</location>
    </subcellularLocation>
    <subcellularLocation>
        <location evidence="3">Nucleus</location>
        <location evidence="3">Nucleoplasm</location>
    </subcellularLocation>
</comment>
<evidence type="ECO:0000256" key="13">
    <source>
        <dbReference type="ARBA" id="ARBA00042015"/>
    </source>
</evidence>
<evidence type="ECO:0000256" key="6">
    <source>
        <dbReference type="ARBA" id="ARBA00023080"/>
    </source>
</evidence>
<accession>F6ZA49</accession>
<evidence type="ECO:0000256" key="16">
    <source>
        <dbReference type="ARBA" id="ARBA00047875"/>
    </source>
</evidence>
<comment type="cofactor">
    <cofactor evidence="1">
        <name>Co(2+)</name>
        <dbReference type="ChEBI" id="CHEBI:48828"/>
    </cofactor>
</comment>
<evidence type="ECO:0000313" key="20">
    <source>
        <dbReference type="Proteomes" id="UP000008144"/>
    </source>
</evidence>
<evidence type="ECO:0000256" key="8">
    <source>
        <dbReference type="ARBA" id="ARBA00038173"/>
    </source>
</evidence>
<dbReference type="InterPro" id="IPR000086">
    <property type="entry name" value="NUDIX_hydrolase_dom"/>
</dbReference>
<dbReference type="GeneTree" id="ENSGT00390000016224"/>
<dbReference type="HOGENOM" id="CLU_110418_0_1_1"/>
<dbReference type="EC" id="3.6.1.64" evidence="9"/>
<dbReference type="Gene3D" id="3.90.79.10">
    <property type="entry name" value="Nucleoside Triphosphate Pyrophosphohydrolase"/>
    <property type="match status" value="1"/>
</dbReference>
<dbReference type="STRING" id="7719.ENSCINP00000026711"/>
<dbReference type="GO" id="GO:0005730">
    <property type="term" value="C:nucleolus"/>
    <property type="evidence" value="ECO:0007669"/>
    <property type="project" value="UniProtKB-SubCell"/>
</dbReference>
<keyword evidence="5" id="KW-0694">RNA-binding</keyword>
<dbReference type="InterPro" id="IPR054754">
    <property type="entry name" value="NudT16"/>
</dbReference>
<comment type="catalytic activity">
    <reaction evidence="17">
        <text>dIDP + H2O = dIMP + phosphate + H(+)</text>
        <dbReference type="Rhea" id="RHEA:35211"/>
        <dbReference type="ChEBI" id="CHEBI:15377"/>
        <dbReference type="ChEBI" id="CHEBI:15378"/>
        <dbReference type="ChEBI" id="CHEBI:43474"/>
        <dbReference type="ChEBI" id="CHEBI:61194"/>
        <dbReference type="ChEBI" id="CHEBI:62286"/>
        <dbReference type="EC" id="3.6.1.64"/>
    </reaction>
    <physiologicalReaction direction="left-to-right" evidence="17">
        <dbReference type="Rhea" id="RHEA:35212"/>
    </physiologicalReaction>
</comment>
<keyword evidence="6" id="KW-0546">Nucleotide metabolism</keyword>
<dbReference type="GO" id="GO:1990174">
    <property type="term" value="F:phosphodiesterase decapping endonuclease activity"/>
    <property type="evidence" value="ECO:0000318"/>
    <property type="project" value="GO_Central"/>
</dbReference>
<evidence type="ECO:0000256" key="17">
    <source>
        <dbReference type="ARBA" id="ARBA00048945"/>
    </source>
</evidence>
<evidence type="ECO:0000259" key="18">
    <source>
        <dbReference type="PROSITE" id="PS51462"/>
    </source>
</evidence>
<dbReference type="OrthoDB" id="5950381at2759"/>
<evidence type="ECO:0000256" key="3">
    <source>
        <dbReference type="ARBA" id="ARBA00004642"/>
    </source>
</evidence>
<evidence type="ECO:0000313" key="19">
    <source>
        <dbReference type="Ensembl" id="ENSCINP00000026711.2"/>
    </source>
</evidence>
<dbReference type="InterPro" id="IPR020084">
    <property type="entry name" value="NUDIX_hydrolase_CS"/>
</dbReference>
<dbReference type="InParanoid" id="F6ZA49"/>
<reference evidence="19" key="2">
    <citation type="journal article" date="2008" name="Genome Biol.">
        <title>Improved genome assembly and evidence-based global gene model set for the chordate Ciona intestinalis: new insight into intron and operon populations.</title>
        <authorList>
            <person name="Satou Y."/>
            <person name="Mineta K."/>
            <person name="Ogasawara M."/>
            <person name="Sasakura Y."/>
            <person name="Shoguchi E."/>
            <person name="Ueno K."/>
            <person name="Yamada L."/>
            <person name="Matsumoto J."/>
            <person name="Wasserscheid J."/>
            <person name="Dewar K."/>
            <person name="Wiley G.B."/>
            <person name="Macmil S.L."/>
            <person name="Roe B.A."/>
            <person name="Zeller R.W."/>
            <person name="Hastings K.E."/>
            <person name="Lemaire P."/>
            <person name="Lindquist E."/>
            <person name="Endo T."/>
            <person name="Hotta K."/>
            <person name="Inaba K."/>
        </authorList>
    </citation>
    <scope>NUCLEOTIDE SEQUENCE [LARGE SCALE GENOMIC DNA]</scope>
    <source>
        <strain evidence="19">wild type</strain>
    </source>
</reference>